<evidence type="ECO:0000313" key="2">
    <source>
        <dbReference type="EMBL" id="MDM4016778.1"/>
    </source>
</evidence>
<gene>
    <name evidence="2" type="ORF">QTN89_15135</name>
</gene>
<feature type="chain" id="PRO_5045765142" evidence="1">
    <location>
        <begin position="25"/>
        <end position="220"/>
    </location>
</feature>
<sequence length="220" mass="25216">MERRIFSVFGMMFLVLFTFQAAMACERCGTPKKCTGQCQAKTGRNALPAPMRRSSLLQQLRPNRILIVTCQDRQDRLHEQSELMRSLANHLRNQSAIEVIECPHRSCLHHFPIQTGRFSEHQLIDLGKRYSADTIIYCEVANIDSYRPMKMELRFLMVSTHQAIALASASRNHDLGHPATRKQFLGTFDPYEHSGETLLRSPSRLIDYSAQQLAAELLRL</sequence>
<evidence type="ECO:0000313" key="3">
    <source>
        <dbReference type="Proteomes" id="UP001239462"/>
    </source>
</evidence>
<organism evidence="2 3">
    <name type="scientific">Roseiconus lacunae</name>
    <dbReference type="NCBI Taxonomy" id="2605694"/>
    <lineage>
        <taxon>Bacteria</taxon>
        <taxon>Pseudomonadati</taxon>
        <taxon>Planctomycetota</taxon>
        <taxon>Planctomycetia</taxon>
        <taxon>Pirellulales</taxon>
        <taxon>Pirellulaceae</taxon>
        <taxon>Roseiconus</taxon>
    </lineage>
</organism>
<accession>A0ABT7PKB7</accession>
<protein>
    <submittedName>
        <fullName evidence="2">Uncharacterized protein</fullName>
    </submittedName>
</protein>
<keyword evidence="1" id="KW-0732">Signal</keyword>
<evidence type="ECO:0000256" key="1">
    <source>
        <dbReference type="SAM" id="SignalP"/>
    </source>
</evidence>
<name>A0ABT7PKB7_9BACT</name>
<reference evidence="2 3" key="1">
    <citation type="submission" date="2023-06" db="EMBL/GenBank/DDBJ databases">
        <title>Roseiconus lacunae JC819 isolated from Gulf of Mannar region, Tamil Nadu.</title>
        <authorList>
            <person name="Pk S."/>
            <person name="Ch S."/>
            <person name="Ch V.R."/>
        </authorList>
    </citation>
    <scope>NUCLEOTIDE SEQUENCE [LARGE SCALE GENOMIC DNA]</scope>
    <source>
        <strain evidence="2 3">JC819</strain>
    </source>
</reference>
<comment type="caution">
    <text evidence="2">The sequence shown here is derived from an EMBL/GenBank/DDBJ whole genome shotgun (WGS) entry which is preliminary data.</text>
</comment>
<feature type="signal peptide" evidence="1">
    <location>
        <begin position="1"/>
        <end position="24"/>
    </location>
</feature>
<dbReference type="RefSeq" id="WP_289164407.1">
    <property type="nucleotide sequence ID" value="NZ_CP141221.1"/>
</dbReference>
<dbReference type="EMBL" id="JASZZN010000010">
    <property type="protein sequence ID" value="MDM4016778.1"/>
    <property type="molecule type" value="Genomic_DNA"/>
</dbReference>
<proteinExistence type="predicted"/>
<dbReference type="PROSITE" id="PS51257">
    <property type="entry name" value="PROKAR_LIPOPROTEIN"/>
    <property type="match status" value="1"/>
</dbReference>
<keyword evidence="3" id="KW-1185">Reference proteome</keyword>
<dbReference type="Proteomes" id="UP001239462">
    <property type="component" value="Unassembled WGS sequence"/>
</dbReference>